<accession>A0A7S3Z3I5</accession>
<name>A0A7S3Z3I5_9EUKA</name>
<reference evidence="2" key="1">
    <citation type="submission" date="2021-01" db="EMBL/GenBank/DDBJ databases">
        <authorList>
            <person name="Corre E."/>
            <person name="Pelletier E."/>
            <person name="Niang G."/>
            <person name="Scheremetjew M."/>
            <person name="Finn R."/>
            <person name="Kale V."/>
            <person name="Holt S."/>
            <person name="Cochrane G."/>
            <person name="Meng A."/>
            <person name="Brown T."/>
            <person name="Cohen L."/>
        </authorList>
    </citation>
    <scope>NUCLEOTIDE SEQUENCE</scope>
    <source>
        <strain evidence="2">CCCM811</strain>
    </source>
</reference>
<feature type="domain" description="RmlD-like substrate binding" evidence="1">
    <location>
        <begin position="16"/>
        <end position="307"/>
    </location>
</feature>
<protein>
    <recommendedName>
        <fullName evidence="1">RmlD-like substrate binding domain-containing protein</fullName>
    </recommendedName>
</protein>
<dbReference type="InterPro" id="IPR036291">
    <property type="entry name" value="NAD(P)-bd_dom_sf"/>
</dbReference>
<dbReference type="InterPro" id="IPR029903">
    <property type="entry name" value="RmlD-like-bd"/>
</dbReference>
<evidence type="ECO:0000313" key="2">
    <source>
        <dbReference type="EMBL" id="CAE0670622.1"/>
    </source>
</evidence>
<evidence type="ECO:0000259" key="1">
    <source>
        <dbReference type="Pfam" id="PF04321"/>
    </source>
</evidence>
<sequence length="358" mass="39250">MGAHCSPRLGLGPTKTVLVTGASGYLGMFVVDALVKANTVKYGCSTKTSEKRYNVVAATGSVNPKEAVPEGAIGVQIDGTSYESIKAVLAKHKPTVIVNCMALTNPGACMDKPDLAEALNACKSLVSAIKDTIPGALLIQVSTDMVYSGNIKPGDLHTNKYPTKPLNKYGMTKKMAEDNIMATLKHFVILRSSAIVGPKPPRASCKKSGTFLQMTINELKKEGKSPFFKEEKRSFVYVRDCVANISFFVDKYFYHYNTKYEGQSKQERVYCMGGKVSLSRDKFAEAVADALELSKNAIDAMERKECKYKWAHKYASPKDISMDSSRLFALRGRDNLSVDEMIADMKSRGELEVEASLL</sequence>
<dbReference type="PANTHER" id="PTHR43242">
    <property type="entry name" value="NAD(P)-BINDING ROSSMANN-FOLD SUPERFAMILY PROTEIN"/>
    <property type="match status" value="1"/>
</dbReference>
<organism evidence="2">
    <name type="scientific">Lotharella globosa</name>
    <dbReference type="NCBI Taxonomy" id="91324"/>
    <lineage>
        <taxon>Eukaryota</taxon>
        <taxon>Sar</taxon>
        <taxon>Rhizaria</taxon>
        <taxon>Cercozoa</taxon>
        <taxon>Chlorarachniophyceae</taxon>
        <taxon>Lotharella</taxon>
    </lineage>
</organism>
<gene>
    <name evidence="2" type="ORF">LGLO00237_LOCUS22261</name>
</gene>
<dbReference type="AlphaFoldDB" id="A0A7S3Z3I5"/>
<dbReference type="PANTHER" id="PTHR43242:SF1">
    <property type="entry name" value="NAD(P)-BINDING ROSSMANN-FOLD SUPERFAMILY PROTEIN"/>
    <property type="match status" value="1"/>
</dbReference>
<dbReference type="Gene3D" id="3.40.50.720">
    <property type="entry name" value="NAD(P)-binding Rossmann-like Domain"/>
    <property type="match status" value="1"/>
</dbReference>
<proteinExistence type="predicted"/>
<dbReference type="EMBL" id="HBIV01031216">
    <property type="protein sequence ID" value="CAE0670622.1"/>
    <property type="molecule type" value="Transcribed_RNA"/>
</dbReference>
<dbReference type="Pfam" id="PF04321">
    <property type="entry name" value="RmlD_sub_bind"/>
    <property type="match status" value="1"/>
</dbReference>
<dbReference type="SUPFAM" id="SSF51735">
    <property type="entry name" value="NAD(P)-binding Rossmann-fold domains"/>
    <property type="match status" value="1"/>
</dbReference>